<accession>A0A7W7QCB2</accession>
<dbReference type="Pfam" id="PF10939">
    <property type="entry name" value="DUF2631"/>
    <property type="match status" value="1"/>
</dbReference>
<keyword evidence="2" id="KW-0812">Transmembrane</keyword>
<comment type="caution">
    <text evidence="3">The sequence shown here is derived from an EMBL/GenBank/DDBJ whole genome shotgun (WGS) entry which is preliminary data.</text>
</comment>
<protein>
    <recommendedName>
        <fullName evidence="5">DUF2631 domain-containing protein</fullName>
    </recommendedName>
</protein>
<feature type="compositionally biased region" description="Basic and acidic residues" evidence="1">
    <location>
        <begin position="1"/>
        <end position="20"/>
    </location>
</feature>
<dbReference type="InterPro" id="IPR024341">
    <property type="entry name" value="DUF2631"/>
</dbReference>
<keyword evidence="4" id="KW-1185">Reference proteome</keyword>
<evidence type="ECO:0000313" key="4">
    <source>
        <dbReference type="Proteomes" id="UP000520767"/>
    </source>
</evidence>
<dbReference type="Proteomes" id="UP000520767">
    <property type="component" value="Unassembled WGS sequence"/>
</dbReference>
<reference evidence="3 4" key="1">
    <citation type="submission" date="2020-08" db="EMBL/GenBank/DDBJ databases">
        <title>Genomic Encyclopedia of Type Strains, Phase III (KMG-III): the genomes of soil and plant-associated and newly described type strains.</title>
        <authorList>
            <person name="Whitman W."/>
        </authorList>
    </citation>
    <scope>NUCLEOTIDE SEQUENCE [LARGE SCALE GENOMIC DNA]</scope>
    <source>
        <strain evidence="3 4">CECT 8960</strain>
    </source>
</reference>
<dbReference type="EMBL" id="JACHJQ010000007">
    <property type="protein sequence ID" value="MBB4910496.1"/>
    <property type="molecule type" value="Genomic_DNA"/>
</dbReference>
<keyword evidence="2" id="KW-1133">Transmembrane helix</keyword>
<organism evidence="3 4">
    <name type="scientific">Actinophytocola algeriensis</name>
    <dbReference type="NCBI Taxonomy" id="1768010"/>
    <lineage>
        <taxon>Bacteria</taxon>
        <taxon>Bacillati</taxon>
        <taxon>Actinomycetota</taxon>
        <taxon>Actinomycetes</taxon>
        <taxon>Pseudonocardiales</taxon>
        <taxon>Pseudonocardiaceae</taxon>
    </lineage>
</organism>
<evidence type="ECO:0000313" key="3">
    <source>
        <dbReference type="EMBL" id="MBB4910496.1"/>
    </source>
</evidence>
<feature type="region of interest" description="Disordered" evidence="1">
    <location>
        <begin position="1"/>
        <end position="27"/>
    </location>
</feature>
<sequence>MAGSQLEKRANNAVDPHEEPSAAWGWHGRFPRGREIGGWITAIAMFAMAFVGNHIAETERLWLLGIGAGLVIYLIWARVRQRTAWRR</sequence>
<gene>
    <name evidence="3" type="ORF">FHR82_006754</name>
</gene>
<evidence type="ECO:0000256" key="1">
    <source>
        <dbReference type="SAM" id="MobiDB-lite"/>
    </source>
</evidence>
<feature type="transmembrane region" description="Helical" evidence="2">
    <location>
        <begin position="61"/>
        <end position="79"/>
    </location>
</feature>
<dbReference type="AlphaFoldDB" id="A0A7W7QCB2"/>
<proteinExistence type="predicted"/>
<evidence type="ECO:0008006" key="5">
    <source>
        <dbReference type="Google" id="ProtNLM"/>
    </source>
</evidence>
<feature type="transmembrane region" description="Helical" evidence="2">
    <location>
        <begin position="36"/>
        <end position="55"/>
    </location>
</feature>
<name>A0A7W7QCB2_9PSEU</name>
<evidence type="ECO:0000256" key="2">
    <source>
        <dbReference type="SAM" id="Phobius"/>
    </source>
</evidence>
<dbReference type="RefSeq" id="WP_184814535.1">
    <property type="nucleotide sequence ID" value="NZ_JACHJQ010000007.1"/>
</dbReference>
<keyword evidence="2" id="KW-0472">Membrane</keyword>